<name>A0ABC8TF53_9AQUA</name>
<keyword evidence="2" id="KW-1185">Reference proteome</keyword>
<evidence type="ECO:0000313" key="1">
    <source>
        <dbReference type="EMBL" id="CAK9168065.1"/>
    </source>
</evidence>
<evidence type="ECO:0000313" key="2">
    <source>
        <dbReference type="Proteomes" id="UP001642360"/>
    </source>
</evidence>
<comment type="caution">
    <text evidence="1">The sequence shown here is derived from an EMBL/GenBank/DDBJ whole genome shotgun (WGS) entry which is preliminary data.</text>
</comment>
<reference evidence="1 2" key="1">
    <citation type="submission" date="2024-02" db="EMBL/GenBank/DDBJ databases">
        <authorList>
            <person name="Vignale AGUSTIN F."/>
            <person name="Sosa J E."/>
            <person name="Modenutti C."/>
        </authorList>
    </citation>
    <scope>NUCLEOTIDE SEQUENCE [LARGE SCALE GENOMIC DNA]</scope>
</reference>
<dbReference type="Proteomes" id="UP001642360">
    <property type="component" value="Unassembled WGS sequence"/>
</dbReference>
<protein>
    <submittedName>
        <fullName evidence="1">Uncharacterized protein</fullName>
    </submittedName>
</protein>
<accession>A0ABC8TF53</accession>
<dbReference type="PANTHER" id="PTHR34047">
    <property type="entry name" value="NUCLEAR INTRON MATURASE 1, MITOCHONDRIAL-RELATED"/>
    <property type="match status" value="1"/>
</dbReference>
<proteinExistence type="predicted"/>
<gene>
    <name evidence="1" type="ORF">ILEXP_LOCUS37394</name>
</gene>
<feature type="non-terminal residue" evidence="1">
    <location>
        <position position="1"/>
    </location>
</feature>
<dbReference type="AlphaFoldDB" id="A0ABC8TF53"/>
<dbReference type="EMBL" id="CAUOFW020005001">
    <property type="protein sequence ID" value="CAK9168065.1"/>
    <property type="molecule type" value="Genomic_DNA"/>
</dbReference>
<dbReference type="InterPro" id="IPR051083">
    <property type="entry name" value="GrpII_Intron_Splice-Mob/Def"/>
</dbReference>
<dbReference type="PANTHER" id="PTHR34047:SF2">
    <property type="entry name" value="NUCLEAR INTRON MATURASE 1, MITOCHONDRIAL"/>
    <property type="match status" value="1"/>
</dbReference>
<organism evidence="1 2">
    <name type="scientific">Ilex paraguariensis</name>
    <name type="common">yerba mate</name>
    <dbReference type="NCBI Taxonomy" id="185542"/>
    <lineage>
        <taxon>Eukaryota</taxon>
        <taxon>Viridiplantae</taxon>
        <taxon>Streptophyta</taxon>
        <taxon>Embryophyta</taxon>
        <taxon>Tracheophyta</taxon>
        <taxon>Spermatophyta</taxon>
        <taxon>Magnoliopsida</taxon>
        <taxon>eudicotyledons</taxon>
        <taxon>Gunneridae</taxon>
        <taxon>Pentapetalae</taxon>
        <taxon>asterids</taxon>
        <taxon>campanulids</taxon>
        <taxon>Aquifoliales</taxon>
        <taxon>Aquifoliaceae</taxon>
        <taxon>Ilex</taxon>
    </lineage>
</organism>
<sequence>LTAKLYAARYRLKSRAKVYRIASRDLSRSLREHSNNSAPEYSDLLRMGLVDAIEGVQFSHMSLIPSCDYTPFPRNWVPDHEQVLHEYIRLQDPKFFCELHRSVKRKGLSLPQDEVSGIVWDYKTLGVRSYQSIGDNETKKAADNVILPP</sequence>